<evidence type="ECO:0000256" key="1">
    <source>
        <dbReference type="ARBA" id="ARBA00022737"/>
    </source>
</evidence>
<dbReference type="PROSITE" id="PS50297">
    <property type="entry name" value="ANK_REP_REGION"/>
    <property type="match status" value="1"/>
</dbReference>
<evidence type="ECO:0000313" key="6">
    <source>
        <dbReference type="Proteomes" id="UP000649114"/>
    </source>
</evidence>
<keyword evidence="2" id="KW-0040">ANK repeat</keyword>
<feature type="domain" description="Nephrocystin 3-like N-terminal" evidence="4">
    <location>
        <begin position="129"/>
        <end position="225"/>
    </location>
</feature>
<proteinExistence type="predicted"/>
<accession>A0AAN6BN82</accession>
<dbReference type="AlphaFoldDB" id="A0AAN6BN82"/>
<keyword evidence="1" id="KW-0677">Repeat</keyword>
<evidence type="ECO:0000256" key="2">
    <source>
        <dbReference type="PROSITE-ProRule" id="PRU00023"/>
    </source>
</evidence>
<feature type="repeat" description="ANK" evidence="2">
    <location>
        <begin position="559"/>
        <end position="591"/>
    </location>
</feature>
<reference evidence="5" key="1">
    <citation type="journal article" date="2020" name="bioRxiv">
        <title>Genomic and phenotypic heterogeneity of clinical isolates of the human pathogens Aspergillus fumigatus, Aspergillus lentulus and Aspergillus fumigatiaffinis.</title>
        <authorList>
            <person name="dos Santos R.A.C."/>
            <person name="Steenwyk J.L."/>
            <person name="Rivero-Menendez O."/>
            <person name="Mead M.E."/>
            <person name="Silva L.P."/>
            <person name="Bastos R.W."/>
            <person name="Alastruey-Izquierdo A."/>
            <person name="Goldman G.H."/>
            <person name="Rokas A."/>
        </authorList>
    </citation>
    <scope>NUCLEOTIDE SEQUENCE</scope>
    <source>
        <strain evidence="5">CNM-CM8927</strain>
    </source>
</reference>
<dbReference type="InterPro" id="IPR036770">
    <property type="entry name" value="Ankyrin_rpt-contain_sf"/>
</dbReference>
<sequence>MADPVSTTGLIIQTIGVVGKVCKYGNQVKYAHHDIGELLGELFALKAIFEQIAKDPNLTKMLSSKPFQDTVPAATGWPERKAKLQGNIQQLERLKTSLIMALLRDNRAVEEEMSHSINLLTDLGKEMKKHQENAAQKLNRLLGALLAQALDVDTRIPEVLEAEFAKGTPLTTDYLIKYLSLFSGFQRKVFIFLDAINESDEADQILSVMLRLIDALPHSYIMVTSTAPVRKDSRILREVMKPSSNEGDIRAFVNSQLKVQLTLRCLPPDLQRNISETLMKNANGMFRYVRCQIDLLAGQKTGRNVRRALERIPGDLNGTYEIILCQIPPHCRELAKEAFLLLAYSREVLTLPALNEALVVEKGDRFLDDESRLFDQNLILHACQGLIVYDEVTGVVTLAHSSVRTYLTSDEIQRGSASFFSLNERSAARNIYQKCLTYLKFDAFCAPCSNTVSLKERLEHFPLLSFSAHAWAQHCGCYAPAGFSLASSEIDEIVDFFLTRELKNGRNVASWVQVIQGGVSSEDAQETEPLYFASLFGILPVVDRLIDNGAPVNIPNKRTGATAIIAATFNGQLAVVKKLLEAGADPNVEDHSKMTSLAWARQHSYDRIEEILLAHRAIDIERHDFTQRISALATLAEKSGLSEDPRLHASFDTYPATVFYVKNLDVIDGVAILEHDEYEDESLPVLAKLVQLVNDLGVAAPIKLLLMSTPSTRVVLPSSDERVARVLGATVFAGEGYI</sequence>
<dbReference type="PANTHER" id="PTHR10039">
    <property type="entry name" value="AMELOGENIN"/>
    <property type="match status" value="1"/>
</dbReference>
<gene>
    <name evidence="5" type="ORF">CNMCM8927_008357</name>
</gene>
<dbReference type="Pfam" id="PF24883">
    <property type="entry name" value="NPHP3_N"/>
    <property type="match status" value="1"/>
</dbReference>
<dbReference type="InterPro" id="IPR056884">
    <property type="entry name" value="NPHP3-like_N"/>
</dbReference>
<dbReference type="Proteomes" id="UP000649114">
    <property type="component" value="Unassembled WGS sequence"/>
</dbReference>
<feature type="repeat" description="ANK" evidence="2">
    <location>
        <begin position="525"/>
        <end position="557"/>
    </location>
</feature>
<dbReference type="PROSITE" id="PS50088">
    <property type="entry name" value="ANK_REPEAT"/>
    <property type="match status" value="2"/>
</dbReference>
<evidence type="ECO:0000259" key="4">
    <source>
        <dbReference type="Pfam" id="PF24883"/>
    </source>
</evidence>
<dbReference type="Pfam" id="PF22939">
    <property type="entry name" value="WHD_GPIID"/>
    <property type="match status" value="1"/>
</dbReference>
<dbReference type="SMART" id="SM00248">
    <property type="entry name" value="ANK"/>
    <property type="match status" value="2"/>
</dbReference>
<dbReference type="InterPro" id="IPR002110">
    <property type="entry name" value="Ankyrin_rpt"/>
</dbReference>
<dbReference type="SUPFAM" id="SSF48403">
    <property type="entry name" value="Ankyrin repeat"/>
    <property type="match status" value="1"/>
</dbReference>
<feature type="domain" description="GPI inositol-deacylase winged helix" evidence="3">
    <location>
        <begin position="331"/>
        <end position="413"/>
    </location>
</feature>
<dbReference type="Pfam" id="PF12796">
    <property type="entry name" value="Ank_2"/>
    <property type="match status" value="1"/>
</dbReference>
<name>A0AAN6BN82_ASPLE</name>
<comment type="caution">
    <text evidence="5">The sequence shown here is derived from an EMBL/GenBank/DDBJ whole genome shotgun (WGS) entry which is preliminary data.</text>
</comment>
<protein>
    <submittedName>
        <fullName evidence="5">Uncharacterized protein</fullName>
    </submittedName>
</protein>
<evidence type="ECO:0000313" key="5">
    <source>
        <dbReference type="EMBL" id="KAF4203776.1"/>
    </source>
</evidence>
<dbReference type="Gene3D" id="1.25.40.20">
    <property type="entry name" value="Ankyrin repeat-containing domain"/>
    <property type="match status" value="1"/>
</dbReference>
<organism evidence="5 6">
    <name type="scientific">Aspergillus lentulus</name>
    <dbReference type="NCBI Taxonomy" id="293939"/>
    <lineage>
        <taxon>Eukaryota</taxon>
        <taxon>Fungi</taxon>
        <taxon>Dikarya</taxon>
        <taxon>Ascomycota</taxon>
        <taxon>Pezizomycotina</taxon>
        <taxon>Eurotiomycetes</taxon>
        <taxon>Eurotiomycetidae</taxon>
        <taxon>Eurotiales</taxon>
        <taxon>Aspergillaceae</taxon>
        <taxon>Aspergillus</taxon>
        <taxon>Aspergillus subgen. Fumigati</taxon>
    </lineage>
</organism>
<dbReference type="PANTHER" id="PTHR10039:SF16">
    <property type="entry name" value="GPI INOSITOL-DEACYLASE"/>
    <property type="match status" value="1"/>
</dbReference>
<reference evidence="5" key="2">
    <citation type="submission" date="2020-04" db="EMBL/GenBank/DDBJ databases">
        <authorList>
            <person name="Santos R.A.C."/>
            <person name="Steenwyk J.L."/>
            <person name="Rivero-Menendez O."/>
            <person name="Mead M.E."/>
            <person name="Silva L.P."/>
            <person name="Bastos R.W."/>
            <person name="Alastruey-Izquierdo A."/>
            <person name="Goldman G.H."/>
            <person name="Rokas A."/>
        </authorList>
    </citation>
    <scope>NUCLEOTIDE SEQUENCE</scope>
    <source>
        <strain evidence="5">CNM-CM8927</strain>
    </source>
</reference>
<dbReference type="EMBL" id="JAAAPU010000072">
    <property type="protein sequence ID" value="KAF4203776.1"/>
    <property type="molecule type" value="Genomic_DNA"/>
</dbReference>
<evidence type="ECO:0000259" key="3">
    <source>
        <dbReference type="Pfam" id="PF22939"/>
    </source>
</evidence>
<dbReference type="InterPro" id="IPR054471">
    <property type="entry name" value="GPIID_WHD"/>
</dbReference>